<accession>A0A545UHH2</accession>
<name>A0A545UHH2_9GAMM</name>
<feature type="domain" description="Carrier" evidence="1">
    <location>
        <begin position="6"/>
        <end position="85"/>
    </location>
</feature>
<dbReference type="Gene3D" id="1.10.1200.10">
    <property type="entry name" value="ACP-like"/>
    <property type="match status" value="1"/>
</dbReference>
<dbReference type="InterPro" id="IPR036736">
    <property type="entry name" value="ACP-like_sf"/>
</dbReference>
<reference evidence="2 3" key="1">
    <citation type="submission" date="2019-07" db="EMBL/GenBank/DDBJ databases">
        <title>Draft genome for Aliikangiella sp. M105.</title>
        <authorList>
            <person name="Wang G."/>
        </authorList>
    </citation>
    <scope>NUCLEOTIDE SEQUENCE [LARGE SCALE GENOMIC DNA]</scope>
    <source>
        <strain evidence="2 3">M105</strain>
    </source>
</reference>
<protein>
    <submittedName>
        <fullName evidence="2">Acyl carrier protein</fullName>
    </submittedName>
</protein>
<comment type="caution">
    <text evidence="2">The sequence shown here is derived from an EMBL/GenBank/DDBJ whole genome shotgun (WGS) entry which is preliminary data.</text>
</comment>
<evidence type="ECO:0000313" key="3">
    <source>
        <dbReference type="Proteomes" id="UP000315439"/>
    </source>
</evidence>
<evidence type="ECO:0000259" key="1">
    <source>
        <dbReference type="PROSITE" id="PS50075"/>
    </source>
</evidence>
<sequence>MTNVATNNEQLLRDFILENYLFTDDQSKLNNADSFLDTGILDSMGILELIYFLDEELSIKVEPNEMIPTNLDSINNLLAFIEKKQA</sequence>
<organism evidence="2 3">
    <name type="scientific">Aliikangiella coralliicola</name>
    <dbReference type="NCBI Taxonomy" id="2592383"/>
    <lineage>
        <taxon>Bacteria</taxon>
        <taxon>Pseudomonadati</taxon>
        <taxon>Pseudomonadota</taxon>
        <taxon>Gammaproteobacteria</taxon>
        <taxon>Oceanospirillales</taxon>
        <taxon>Pleioneaceae</taxon>
        <taxon>Aliikangiella</taxon>
    </lineage>
</organism>
<evidence type="ECO:0000313" key="2">
    <source>
        <dbReference type="EMBL" id="TQV88910.1"/>
    </source>
</evidence>
<dbReference type="EMBL" id="VIKS01000003">
    <property type="protein sequence ID" value="TQV88910.1"/>
    <property type="molecule type" value="Genomic_DNA"/>
</dbReference>
<dbReference type="AlphaFoldDB" id="A0A545UHH2"/>
<dbReference type="OrthoDB" id="2625323at2"/>
<dbReference type="InterPro" id="IPR009081">
    <property type="entry name" value="PP-bd_ACP"/>
</dbReference>
<gene>
    <name evidence="2" type="ORF">FLL46_05075</name>
</gene>
<proteinExistence type="predicted"/>
<dbReference type="Proteomes" id="UP000315439">
    <property type="component" value="Unassembled WGS sequence"/>
</dbReference>
<dbReference type="SUPFAM" id="SSF47336">
    <property type="entry name" value="ACP-like"/>
    <property type="match status" value="1"/>
</dbReference>
<dbReference type="PROSITE" id="PS50075">
    <property type="entry name" value="CARRIER"/>
    <property type="match status" value="1"/>
</dbReference>
<dbReference type="RefSeq" id="WP_142892395.1">
    <property type="nucleotide sequence ID" value="NZ_ML660161.1"/>
</dbReference>
<keyword evidence="3" id="KW-1185">Reference proteome</keyword>